<dbReference type="AlphaFoldDB" id="A0AAV8QYR6"/>
<proteinExistence type="inferred from homology"/>
<keyword evidence="10" id="KW-0175">Coiled coil</keyword>
<dbReference type="SMART" id="SM00415">
    <property type="entry name" value="HSF"/>
    <property type="match status" value="1"/>
</dbReference>
<evidence type="ECO:0000256" key="4">
    <source>
        <dbReference type="ARBA" id="ARBA00023015"/>
    </source>
</evidence>
<dbReference type="EMBL" id="JAQQAF010000006">
    <property type="protein sequence ID" value="KAJ8480523.1"/>
    <property type="molecule type" value="Genomic_DNA"/>
</dbReference>
<evidence type="ECO:0000256" key="5">
    <source>
        <dbReference type="ARBA" id="ARBA00023016"/>
    </source>
</evidence>
<dbReference type="FunFam" id="1.10.10.10:FF:000037">
    <property type="entry name" value="Heat stress transcription factor B-4"/>
    <property type="match status" value="1"/>
</dbReference>
<comment type="subcellular location">
    <subcellularLocation>
        <location evidence="1">Nucleus</location>
    </subcellularLocation>
</comment>
<comment type="subunit">
    <text evidence="2">Homotrimer.</text>
</comment>
<keyword evidence="8" id="KW-0539">Nucleus</keyword>
<keyword evidence="14" id="KW-1185">Reference proteome</keyword>
<dbReference type="PRINTS" id="PR00056">
    <property type="entry name" value="HSFDOMAIN"/>
</dbReference>
<dbReference type="Pfam" id="PF00447">
    <property type="entry name" value="HSF_DNA-bind"/>
    <property type="match status" value="1"/>
</dbReference>
<keyword evidence="6" id="KW-0238">DNA-binding</keyword>
<evidence type="ECO:0000256" key="7">
    <source>
        <dbReference type="ARBA" id="ARBA00023163"/>
    </source>
</evidence>
<keyword evidence="4" id="KW-0805">Transcription regulation</keyword>
<dbReference type="PROSITE" id="PS00434">
    <property type="entry name" value="HSF_DOMAIN"/>
    <property type="match status" value="1"/>
</dbReference>
<sequence>MMKKNNCAGRAGGGPAPFLLKTHHMVEDGTTDEVISWGMEGTSFVVWKPVEFARDLLPVHFKHNNFSSFVRQLNTYGFRKVVPDRWEFANDNFRRGEQGLLCKICRRKAAPPQVPSTGKSSAGRNNRHPPGSLSSSDEAHSPSSACSPPTLQPPSEHLLDLTNENVKLRSDNQTLNAELAQAKRRYRQLLGFLSSYVDVSRLNSGDLMQETAASTAGTEAKKEEAEEQGLKLFGVPLKSIEGDERGKNRRQKRGRCEEGIDGCSVGERPIKMGFGWPWMGMSTTVQHGSSSSVCN</sequence>
<dbReference type="GO" id="GO:0005634">
    <property type="term" value="C:nucleus"/>
    <property type="evidence" value="ECO:0007669"/>
    <property type="project" value="UniProtKB-SubCell"/>
</dbReference>
<dbReference type="GO" id="GO:0003700">
    <property type="term" value="F:DNA-binding transcription factor activity"/>
    <property type="evidence" value="ECO:0007669"/>
    <property type="project" value="InterPro"/>
</dbReference>
<dbReference type="GO" id="GO:0006357">
    <property type="term" value="P:regulation of transcription by RNA polymerase II"/>
    <property type="evidence" value="ECO:0007669"/>
    <property type="project" value="TreeGrafter"/>
</dbReference>
<gene>
    <name evidence="13" type="ORF">OPV22_024250</name>
</gene>
<evidence type="ECO:0000256" key="2">
    <source>
        <dbReference type="ARBA" id="ARBA00011233"/>
    </source>
</evidence>
<dbReference type="InterPro" id="IPR036388">
    <property type="entry name" value="WH-like_DNA-bd_sf"/>
</dbReference>
<evidence type="ECO:0000256" key="6">
    <source>
        <dbReference type="ARBA" id="ARBA00023125"/>
    </source>
</evidence>
<feature type="region of interest" description="Disordered" evidence="11">
    <location>
        <begin position="110"/>
        <end position="157"/>
    </location>
</feature>
<evidence type="ECO:0000259" key="12">
    <source>
        <dbReference type="PROSITE" id="PS00434"/>
    </source>
</evidence>
<evidence type="ECO:0000256" key="9">
    <source>
        <dbReference type="RuleBase" id="RU004020"/>
    </source>
</evidence>
<feature type="compositionally biased region" description="Polar residues" evidence="11">
    <location>
        <begin position="115"/>
        <end position="124"/>
    </location>
</feature>
<evidence type="ECO:0000313" key="14">
    <source>
        <dbReference type="Proteomes" id="UP001222027"/>
    </source>
</evidence>
<dbReference type="Proteomes" id="UP001222027">
    <property type="component" value="Unassembled WGS sequence"/>
</dbReference>
<dbReference type="InterPro" id="IPR036390">
    <property type="entry name" value="WH_DNA-bd_sf"/>
</dbReference>
<name>A0AAV8QYR6_ENSVE</name>
<evidence type="ECO:0000256" key="11">
    <source>
        <dbReference type="SAM" id="MobiDB-lite"/>
    </source>
</evidence>
<feature type="domain" description="HSF-type DNA-binding" evidence="12">
    <location>
        <begin position="57"/>
        <end position="81"/>
    </location>
</feature>
<evidence type="ECO:0000256" key="8">
    <source>
        <dbReference type="ARBA" id="ARBA00023242"/>
    </source>
</evidence>
<keyword evidence="5" id="KW-0346">Stress response</keyword>
<keyword evidence="3" id="KW-0597">Phosphoprotein</keyword>
<evidence type="ECO:0000256" key="10">
    <source>
        <dbReference type="SAM" id="Coils"/>
    </source>
</evidence>
<organism evidence="13 14">
    <name type="scientific">Ensete ventricosum</name>
    <name type="common">Abyssinian banana</name>
    <name type="synonym">Musa ensete</name>
    <dbReference type="NCBI Taxonomy" id="4639"/>
    <lineage>
        <taxon>Eukaryota</taxon>
        <taxon>Viridiplantae</taxon>
        <taxon>Streptophyta</taxon>
        <taxon>Embryophyta</taxon>
        <taxon>Tracheophyta</taxon>
        <taxon>Spermatophyta</taxon>
        <taxon>Magnoliopsida</taxon>
        <taxon>Liliopsida</taxon>
        <taxon>Zingiberales</taxon>
        <taxon>Musaceae</taxon>
        <taxon>Ensete</taxon>
    </lineage>
</organism>
<dbReference type="GO" id="GO:0000978">
    <property type="term" value="F:RNA polymerase II cis-regulatory region sequence-specific DNA binding"/>
    <property type="evidence" value="ECO:0007669"/>
    <property type="project" value="TreeGrafter"/>
</dbReference>
<feature type="coiled-coil region" evidence="10">
    <location>
        <begin position="158"/>
        <end position="228"/>
    </location>
</feature>
<evidence type="ECO:0000256" key="3">
    <source>
        <dbReference type="ARBA" id="ARBA00022553"/>
    </source>
</evidence>
<comment type="caution">
    <text evidence="13">The sequence shown here is derived from an EMBL/GenBank/DDBJ whole genome shotgun (WGS) entry which is preliminary data.</text>
</comment>
<dbReference type="SUPFAM" id="SSF46785">
    <property type="entry name" value="Winged helix' DNA-binding domain"/>
    <property type="match status" value="1"/>
</dbReference>
<dbReference type="PANTHER" id="PTHR10015:SF285">
    <property type="entry name" value="HEAT STRESS TRANSCRIPTION FACTOR B-3"/>
    <property type="match status" value="1"/>
</dbReference>
<dbReference type="PANTHER" id="PTHR10015">
    <property type="entry name" value="HEAT SHOCK TRANSCRIPTION FACTOR"/>
    <property type="match status" value="1"/>
</dbReference>
<accession>A0AAV8QYR6</accession>
<protein>
    <recommendedName>
        <fullName evidence="12">HSF-type DNA-binding domain-containing protein</fullName>
    </recommendedName>
</protein>
<feature type="compositionally biased region" description="Low complexity" evidence="11">
    <location>
        <begin position="132"/>
        <end position="147"/>
    </location>
</feature>
<dbReference type="Gene3D" id="1.10.10.10">
    <property type="entry name" value="Winged helix-like DNA-binding domain superfamily/Winged helix DNA-binding domain"/>
    <property type="match status" value="1"/>
</dbReference>
<comment type="similarity">
    <text evidence="9">Belongs to the HSF family.</text>
</comment>
<evidence type="ECO:0000256" key="1">
    <source>
        <dbReference type="ARBA" id="ARBA00004123"/>
    </source>
</evidence>
<dbReference type="InterPro" id="IPR000232">
    <property type="entry name" value="HSF_DNA-bd"/>
</dbReference>
<keyword evidence="7" id="KW-0804">Transcription</keyword>
<evidence type="ECO:0000313" key="13">
    <source>
        <dbReference type="EMBL" id="KAJ8480523.1"/>
    </source>
</evidence>
<reference evidence="13 14" key="1">
    <citation type="submission" date="2022-12" db="EMBL/GenBank/DDBJ databases">
        <title>Chromosome-scale assembly of the Ensete ventricosum genome.</title>
        <authorList>
            <person name="Dussert Y."/>
            <person name="Stocks J."/>
            <person name="Wendawek A."/>
            <person name="Woldeyes F."/>
            <person name="Nichols R.A."/>
            <person name="Borrell J.S."/>
        </authorList>
    </citation>
    <scope>NUCLEOTIDE SEQUENCE [LARGE SCALE GENOMIC DNA]</scope>
    <source>
        <strain evidence="14">cv. Maze</strain>
        <tissue evidence="13">Seeds</tissue>
    </source>
</reference>